<evidence type="ECO:0000313" key="3">
    <source>
        <dbReference type="Proteomes" id="UP000185769"/>
    </source>
</evidence>
<name>A0A1J4V5Y5_9BACT</name>
<dbReference type="PANTHER" id="PTHR38590">
    <property type="entry name" value="BLL0828 PROTEIN"/>
    <property type="match status" value="1"/>
</dbReference>
<protein>
    <recommendedName>
        <fullName evidence="1">DUF559 domain-containing protein</fullName>
    </recommendedName>
</protein>
<dbReference type="AlphaFoldDB" id="A0A1J4V5Y5"/>
<evidence type="ECO:0000259" key="1">
    <source>
        <dbReference type="Pfam" id="PF04480"/>
    </source>
</evidence>
<dbReference type="STRING" id="1805280.AUJ22_00955"/>
<comment type="caution">
    <text evidence="2">The sequence shown here is derived from an EMBL/GenBank/DDBJ whole genome shotgun (WGS) entry which is preliminary data.</text>
</comment>
<dbReference type="PANTHER" id="PTHR38590:SF1">
    <property type="entry name" value="BLL0828 PROTEIN"/>
    <property type="match status" value="1"/>
</dbReference>
<dbReference type="InterPro" id="IPR007569">
    <property type="entry name" value="DUF559"/>
</dbReference>
<dbReference type="Proteomes" id="UP000185769">
    <property type="component" value="Unassembled WGS sequence"/>
</dbReference>
<sequence>MKLYKFIPYDKELVYRARELRKSETEAERLFWSKILKNKKLIDLKFTRQKPIGNFIVDFYCAKLKLAIEIDGEIHKFQKTRDDERDNLLKQKFGLRILRYKNEDVLNNTKFILDDFIERINKYNPS</sequence>
<reference evidence="2 3" key="1">
    <citation type="journal article" date="2016" name="Environ. Microbiol.">
        <title>Genomic resolution of a cold subsurface aquifer community provides metabolic insights for novel microbes adapted to high CO concentrations.</title>
        <authorList>
            <person name="Probst A.J."/>
            <person name="Castelle C.J."/>
            <person name="Singh A."/>
            <person name="Brown C.T."/>
            <person name="Anantharaman K."/>
            <person name="Sharon I."/>
            <person name="Hug L.A."/>
            <person name="Burstein D."/>
            <person name="Emerson J.B."/>
            <person name="Thomas B.C."/>
            <person name="Banfield J.F."/>
        </authorList>
    </citation>
    <scope>NUCLEOTIDE SEQUENCE [LARGE SCALE GENOMIC DNA]</scope>
    <source>
        <strain evidence="2">CG1_02_31_12</strain>
    </source>
</reference>
<dbReference type="SUPFAM" id="SSF52980">
    <property type="entry name" value="Restriction endonuclease-like"/>
    <property type="match status" value="1"/>
</dbReference>
<dbReference type="Gene3D" id="3.40.960.10">
    <property type="entry name" value="VSR Endonuclease"/>
    <property type="match status" value="1"/>
</dbReference>
<dbReference type="CDD" id="cd01038">
    <property type="entry name" value="Endonuclease_DUF559"/>
    <property type="match status" value="1"/>
</dbReference>
<evidence type="ECO:0000313" key="2">
    <source>
        <dbReference type="EMBL" id="OIO29703.1"/>
    </source>
</evidence>
<gene>
    <name evidence="2" type="ORF">AUJ22_00955</name>
</gene>
<organism evidence="2 3">
    <name type="scientific">Candidatus Nomurabacteria bacterium CG1_02_31_12</name>
    <dbReference type="NCBI Taxonomy" id="1805280"/>
    <lineage>
        <taxon>Bacteria</taxon>
        <taxon>Candidatus Nomuraibacteriota</taxon>
    </lineage>
</organism>
<accession>A0A1J4V5Y5</accession>
<feature type="domain" description="DUF559" evidence="1">
    <location>
        <begin position="14"/>
        <end position="120"/>
    </location>
</feature>
<dbReference type="InterPro" id="IPR011335">
    <property type="entry name" value="Restrct_endonuc-II-like"/>
</dbReference>
<dbReference type="EMBL" id="MNVM01000015">
    <property type="protein sequence ID" value="OIO29703.1"/>
    <property type="molecule type" value="Genomic_DNA"/>
</dbReference>
<dbReference type="InterPro" id="IPR047216">
    <property type="entry name" value="Endonuclease_DUF559_bact"/>
</dbReference>
<proteinExistence type="predicted"/>
<dbReference type="Pfam" id="PF04480">
    <property type="entry name" value="DUF559"/>
    <property type="match status" value="1"/>
</dbReference>